<dbReference type="Pfam" id="PF16916">
    <property type="entry name" value="ZT_dimer"/>
    <property type="match status" value="1"/>
</dbReference>
<dbReference type="NCBIfam" id="TIGR01297">
    <property type="entry name" value="CDF"/>
    <property type="match status" value="1"/>
</dbReference>
<keyword evidence="5 7" id="KW-1133">Transmembrane helix</keyword>
<feature type="transmembrane region" description="Helical" evidence="7">
    <location>
        <begin position="116"/>
        <end position="137"/>
    </location>
</feature>
<keyword evidence="6 7" id="KW-0472">Membrane</keyword>
<dbReference type="GO" id="GO:0016020">
    <property type="term" value="C:membrane"/>
    <property type="evidence" value="ECO:0007669"/>
    <property type="project" value="UniProtKB-SubCell"/>
</dbReference>
<dbReference type="InterPro" id="IPR036837">
    <property type="entry name" value="Cation_efflux_CTD_sf"/>
</dbReference>
<evidence type="ECO:0000313" key="11">
    <source>
        <dbReference type="Proteomes" id="UP000034166"/>
    </source>
</evidence>
<dbReference type="SUPFAM" id="SSF160240">
    <property type="entry name" value="Cation efflux protein cytoplasmic domain-like"/>
    <property type="match status" value="1"/>
</dbReference>
<keyword evidence="3" id="KW-0813">Transport</keyword>
<evidence type="ECO:0000256" key="5">
    <source>
        <dbReference type="ARBA" id="ARBA00022989"/>
    </source>
</evidence>
<dbReference type="Proteomes" id="UP000034166">
    <property type="component" value="Unassembled WGS sequence"/>
</dbReference>
<feature type="transmembrane region" description="Helical" evidence="7">
    <location>
        <begin position="82"/>
        <end position="100"/>
    </location>
</feature>
<dbReference type="InterPro" id="IPR058533">
    <property type="entry name" value="Cation_efflux_TM"/>
</dbReference>
<dbReference type="PANTHER" id="PTHR43840:SF50">
    <property type="entry name" value="MANGANESE EFFLUX SYSTEM PROTEIN MNES"/>
    <property type="match status" value="1"/>
</dbReference>
<evidence type="ECO:0000313" key="10">
    <source>
        <dbReference type="EMBL" id="KKK36018.1"/>
    </source>
</evidence>
<dbReference type="Pfam" id="PF01545">
    <property type="entry name" value="Cation_efflux"/>
    <property type="match status" value="1"/>
</dbReference>
<dbReference type="FunFam" id="1.20.1510.10:FF:000006">
    <property type="entry name" value="Divalent cation efflux transporter"/>
    <property type="match status" value="1"/>
</dbReference>
<proteinExistence type="inferred from homology"/>
<dbReference type="PANTHER" id="PTHR43840">
    <property type="entry name" value="MITOCHONDRIAL METAL TRANSPORTER 1-RELATED"/>
    <property type="match status" value="1"/>
</dbReference>
<dbReference type="RefSeq" id="WP_046525841.1">
    <property type="nucleotide sequence ID" value="NZ_LAYY01000048.1"/>
</dbReference>
<protein>
    <submittedName>
        <fullName evidence="10">Transporter</fullName>
    </submittedName>
</protein>
<dbReference type="InterPro" id="IPR002524">
    <property type="entry name" value="Cation_efflux"/>
</dbReference>
<feature type="transmembrane region" description="Helical" evidence="7">
    <location>
        <begin position="41"/>
        <end position="61"/>
    </location>
</feature>
<feature type="transmembrane region" description="Helical" evidence="7">
    <location>
        <begin position="158"/>
        <end position="176"/>
    </location>
</feature>
<evidence type="ECO:0000256" key="3">
    <source>
        <dbReference type="ARBA" id="ARBA00022448"/>
    </source>
</evidence>
<dbReference type="OrthoDB" id="9806522at2"/>
<dbReference type="SUPFAM" id="SSF161111">
    <property type="entry name" value="Cation efflux protein transmembrane domain-like"/>
    <property type="match status" value="1"/>
</dbReference>
<feature type="domain" description="Cation efflux protein cytoplasmic" evidence="9">
    <location>
        <begin position="215"/>
        <end position="287"/>
    </location>
</feature>
<sequence length="293" mass="31906">MDRSEQIKAGERGAWLSIGAYLVLAAVKLTAGSVWNSEGLWADGLNNSTDIVASVAVLIGLRISRKPADQNHLYGHYRAESIASLVAAFIMVTVGLQVILEGIRSIFNSQGEAPDIVAAWVAIACAAAMYGVYRYNLNLGRRINSSSIKAVAYDNRSDALVSVGAFIGIMGAQFGIPFIDTIAGIVVGIIICKTAWQIFLEASHTLTDGFDVHSLENIKKTVTDISGVHEVTDLKARMHGNQIWVEATIRVDPDLTVMKSHEISERIEVRLEKECRVQNATIHIEPFSVDKNN</sequence>
<keyword evidence="11" id="KW-1185">Reference proteome</keyword>
<evidence type="ECO:0000256" key="2">
    <source>
        <dbReference type="ARBA" id="ARBA00008114"/>
    </source>
</evidence>
<evidence type="ECO:0000256" key="1">
    <source>
        <dbReference type="ARBA" id="ARBA00004141"/>
    </source>
</evidence>
<name>A0A0M2SP68_9BACI</name>
<comment type="similarity">
    <text evidence="2">Belongs to the cation diffusion facilitator (CDF) transporter (TC 2.A.4) family.</text>
</comment>
<evidence type="ECO:0000259" key="8">
    <source>
        <dbReference type="Pfam" id="PF01545"/>
    </source>
</evidence>
<dbReference type="InterPro" id="IPR027470">
    <property type="entry name" value="Cation_efflux_CTD"/>
</dbReference>
<evidence type="ECO:0000256" key="7">
    <source>
        <dbReference type="SAM" id="Phobius"/>
    </source>
</evidence>
<dbReference type="GO" id="GO:0008324">
    <property type="term" value="F:monoatomic cation transmembrane transporter activity"/>
    <property type="evidence" value="ECO:0007669"/>
    <property type="project" value="InterPro"/>
</dbReference>
<accession>A0A0M2SP68</accession>
<dbReference type="AlphaFoldDB" id="A0A0M2SP68"/>
<gene>
    <name evidence="10" type="ORF">WQ57_21825</name>
</gene>
<feature type="domain" description="Cation efflux protein transmembrane" evidence="8">
    <location>
        <begin position="15"/>
        <end position="206"/>
    </location>
</feature>
<dbReference type="Gene3D" id="3.30.70.1350">
    <property type="entry name" value="Cation efflux protein, cytoplasmic domain"/>
    <property type="match status" value="1"/>
</dbReference>
<dbReference type="PATRIC" id="fig|1408103.3.peg.4783"/>
<reference evidence="10 11" key="1">
    <citation type="submission" date="2015-04" db="EMBL/GenBank/DDBJ databases">
        <title>Taxonomic description and genome sequence of Bacillus campisalis sp. nov., a novel member of the genus Bacillus isolated from solar saltern.</title>
        <authorList>
            <person name="Mathan Kumar R."/>
            <person name="Kaur G."/>
            <person name="Kumar A."/>
            <person name="Singh N.K."/>
            <person name="Kaur N."/>
            <person name="Kumar N."/>
            <person name="Mayilraj S."/>
        </authorList>
    </citation>
    <scope>NUCLEOTIDE SEQUENCE [LARGE SCALE GENOMIC DNA]</scope>
    <source>
        <strain evidence="10 11">SA2-6</strain>
    </source>
</reference>
<evidence type="ECO:0000259" key="9">
    <source>
        <dbReference type="Pfam" id="PF16916"/>
    </source>
</evidence>
<feature type="transmembrane region" description="Helical" evidence="7">
    <location>
        <begin position="12"/>
        <end position="35"/>
    </location>
</feature>
<dbReference type="InterPro" id="IPR027469">
    <property type="entry name" value="Cation_efflux_TMD_sf"/>
</dbReference>
<evidence type="ECO:0000256" key="4">
    <source>
        <dbReference type="ARBA" id="ARBA00022692"/>
    </source>
</evidence>
<keyword evidence="4 7" id="KW-0812">Transmembrane</keyword>
<dbReference type="InterPro" id="IPR050291">
    <property type="entry name" value="CDF_Transporter"/>
</dbReference>
<feature type="transmembrane region" description="Helical" evidence="7">
    <location>
        <begin position="182"/>
        <end position="200"/>
    </location>
</feature>
<comment type="subcellular location">
    <subcellularLocation>
        <location evidence="1">Membrane</location>
        <topology evidence="1">Multi-pass membrane protein</topology>
    </subcellularLocation>
</comment>
<evidence type="ECO:0000256" key="6">
    <source>
        <dbReference type="ARBA" id="ARBA00023136"/>
    </source>
</evidence>
<comment type="caution">
    <text evidence="10">The sequence shown here is derived from an EMBL/GenBank/DDBJ whole genome shotgun (WGS) entry which is preliminary data.</text>
</comment>
<organism evidence="10 11">
    <name type="scientific">Mesobacillus campisalis</name>
    <dbReference type="NCBI Taxonomy" id="1408103"/>
    <lineage>
        <taxon>Bacteria</taxon>
        <taxon>Bacillati</taxon>
        <taxon>Bacillota</taxon>
        <taxon>Bacilli</taxon>
        <taxon>Bacillales</taxon>
        <taxon>Bacillaceae</taxon>
        <taxon>Mesobacillus</taxon>
    </lineage>
</organism>
<dbReference type="EMBL" id="LAYY01000048">
    <property type="protein sequence ID" value="KKK36018.1"/>
    <property type="molecule type" value="Genomic_DNA"/>
</dbReference>
<dbReference type="Gene3D" id="1.20.1510.10">
    <property type="entry name" value="Cation efflux protein transmembrane domain"/>
    <property type="match status" value="1"/>
</dbReference>